<feature type="compositionally biased region" description="Polar residues" evidence="1">
    <location>
        <begin position="344"/>
        <end position="364"/>
    </location>
</feature>
<feature type="region of interest" description="Disordered" evidence="1">
    <location>
        <begin position="752"/>
        <end position="823"/>
    </location>
</feature>
<feature type="region of interest" description="Disordered" evidence="1">
    <location>
        <begin position="1273"/>
        <end position="1384"/>
    </location>
</feature>
<evidence type="ECO:0000313" key="3">
    <source>
        <dbReference type="EMBL" id="KAF2640620.1"/>
    </source>
</evidence>
<feature type="compositionally biased region" description="Basic and acidic residues" evidence="1">
    <location>
        <begin position="706"/>
        <end position="715"/>
    </location>
</feature>
<feature type="region of interest" description="Disordered" evidence="1">
    <location>
        <begin position="216"/>
        <end position="731"/>
    </location>
</feature>
<protein>
    <recommendedName>
        <fullName evidence="2">Ubiquitin-like domain-containing protein</fullName>
    </recommendedName>
</protein>
<feature type="compositionally biased region" description="Acidic residues" evidence="1">
    <location>
        <begin position="227"/>
        <end position="237"/>
    </location>
</feature>
<keyword evidence="4" id="KW-1185">Reference proteome</keyword>
<reference evidence="3" key="1">
    <citation type="journal article" date="2020" name="Stud. Mycol.">
        <title>101 Dothideomycetes genomes: a test case for predicting lifestyles and emergence of pathogens.</title>
        <authorList>
            <person name="Haridas S."/>
            <person name="Albert R."/>
            <person name="Binder M."/>
            <person name="Bloem J."/>
            <person name="Labutti K."/>
            <person name="Salamov A."/>
            <person name="Andreopoulos B."/>
            <person name="Baker S."/>
            <person name="Barry K."/>
            <person name="Bills G."/>
            <person name="Bluhm B."/>
            <person name="Cannon C."/>
            <person name="Castanera R."/>
            <person name="Culley D."/>
            <person name="Daum C."/>
            <person name="Ezra D."/>
            <person name="Gonzalez J."/>
            <person name="Henrissat B."/>
            <person name="Kuo A."/>
            <person name="Liang C."/>
            <person name="Lipzen A."/>
            <person name="Lutzoni F."/>
            <person name="Magnuson J."/>
            <person name="Mondo S."/>
            <person name="Nolan M."/>
            <person name="Ohm R."/>
            <person name="Pangilinan J."/>
            <person name="Park H.-J."/>
            <person name="Ramirez L."/>
            <person name="Alfaro M."/>
            <person name="Sun H."/>
            <person name="Tritt A."/>
            <person name="Yoshinaga Y."/>
            <person name="Zwiers L.-H."/>
            <person name="Turgeon B."/>
            <person name="Goodwin S."/>
            <person name="Spatafora J."/>
            <person name="Crous P."/>
            <person name="Grigoriev I."/>
        </authorList>
    </citation>
    <scope>NUCLEOTIDE SEQUENCE</scope>
    <source>
        <strain evidence="3">CBS 473.64</strain>
    </source>
</reference>
<feature type="compositionally biased region" description="Basic and acidic residues" evidence="1">
    <location>
        <begin position="323"/>
        <end position="335"/>
    </location>
</feature>
<accession>A0A6A6RZ73</accession>
<dbReference type="Pfam" id="PF22893">
    <property type="entry name" value="ULD_2"/>
    <property type="match status" value="1"/>
</dbReference>
<feature type="domain" description="Ubiquitin-like" evidence="2">
    <location>
        <begin position="994"/>
        <end position="1077"/>
    </location>
</feature>
<dbReference type="EMBL" id="MU006784">
    <property type="protein sequence ID" value="KAF2640620.1"/>
    <property type="molecule type" value="Genomic_DNA"/>
</dbReference>
<sequence length="1402" mass="150700">MADPLSVSASVVGIAVAGVKVSISLFALAETVNTGSETVIALANDISSTCGILNQLRDLITPQPGTDTSIFNSTALRDIVVGALNCRIIFDQLNTYLKRATNQIKDLEPQPNDKVKLSRSERAKWPFLDPHVNELHSNLRDAKSNLLLMVAVANLAVAQKNGFGRQVDDREKSEMRAAIVQLQKTGTVDMKALDLEDDKVEGKEKRLNRLFKKIGAWGTGRKPTPQDLEDDGQEESDEAKPPVQSNDKPVEINGPESRAVQPSPVSPTFPTLDPVQPMSTIPSIAPRDSISHHTPDAIDEGTEPEPGPSQSPRLPPQSQDEPNDGRPTESNDGRPAELNAAPSRPTTNAGHPSPSIRSIVSQIPQAIEELTEPGPSSSSSLHLPPKQDEPDDVEPVELNADPPSPTAPSNAGQPADQPGDQPTDQPTPSIASMAPLDPPAPQTSEVEGETEAGPDVDSSAPAIPSMTPLDLPDPEIPQAVEEASDAVPSDSPHPQLEGQEPVDENTSDVPNVSDPQADLSGVPETGEEVTEAGPSGNSHLQVGAEESLDESHSDVQSVRDIQADPSNMPETAEESNHEDDAATQASKAENTDPDETKTNTPSVLDGEPTAALEDEKIDPVAGQESEAASELVDQPTAEPEQAPSNDPESEIVPEPSEQLTVAPEDENIDPVPGQEPQDQDAEAAPGPTDEPTAALEDLNNGTEPGQEARDQEPESSRPGSRPKSAEGVPNLPNLFALGLFSEATTAVQQVDVAAQPPPVKPVKPVKSAKEARVAPPSRPNEPTLADPIDLESGKDVGSKTSQKSGKKPVEVATEDEPATDATIAGPANTDAVIAEPVITGPKLQAWTSSVIPGLTTGEGRCITIVELSISDDKINELLEQQPENYDILIALEKLNTYQRSMVTRHAQRRRATVLFVKIWRNEKIPTVFGDLDVQTLLWVTKAPRRIRNDQYPPYDRYDEVVRDEAWYEQNPRAAQRMRKMKERARQEAEAKEKSAEPIKFRDAMGRKFTFPWHLVKEWKGMEDLVKIAFLHVDVIGPHVHDGHYDLVSPHGEVILPQTWESVVRPGWDITMQMWPMPEPPRPPPVEMSSYAFPSSPPPLESSAPEARTSMEGEKPEATSAEAPSPFSQPADEPPTEGEKRGSTGTDAVPTSDLPHEEDEVDIVPAADWAPDWSLASPRPRAATLMSPPQVPSSPNFSSIAADTLTDKAKRESSYTDASSVAGSGLIPGTGLIHEAGTSAASDTITRPGSGPVPAPGIVRAASMRAPRAASLFSAPPIPRFSSHRGNASADKGKRDSGDASTILPFRSTATLPPPLHTPPRPATQGKKIDLKSASPGMNWMSGQKIKRWSSTYEKSGESGGNQMDLFRIGRKGSTKKKEENDEKNDQIVEKLLIKWTVHVDEE</sequence>
<dbReference type="InterPro" id="IPR054464">
    <property type="entry name" value="ULD_fung"/>
</dbReference>
<feature type="compositionally biased region" description="Pro residues" evidence="1">
    <location>
        <begin position="305"/>
        <end position="315"/>
    </location>
</feature>
<feature type="region of interest" description="Disordered" evidence="1">
    <location>
        <begin position="1085"/>
        <end position="1198"/>
    </location>
</feature>
<evidence type="ECO:0000313" key="4">
    <source>
        <dbReference type="Proteomes" id="UP000799753"/>
    </source>
</evidence>
<evidence type="ECO:0000259" key="2">
    <source>
        <dbReference type="Pfam" id="PF22893"/>
    </source>
</evidence>
<feature type="compositionally biased region" description="Low complexity" evidence="1">
    <location>
        <begin position="411"/>
        <end position="428"/>
    </location>
</feature>
<name>A0A6A6RZ73_9PLEO</name>
<proteinExistence type="predicted"/>
<dbReference type="Proteomes" id="UP000799753">
    <property type="component" value="Unassembled WGS sequence"/>
</dbReference>
<dbReference type="OrthoDB" id="3045089at2759"/>
<organism evidence="3 4">
    <name type="scientific">Massarina eburnea CBS 473.64</name>
    <dbReference type="NCBI Taxonomy" id="1395130"/>
    <lineage>
        <taxon>Eukaryota</taxon>
        <taxon>Fungi</taxon>
        <taxon>Dikarya</taxon>
        <taxon>Ascomycota</taxon>
        <taxon>Pezizomycotina</taxon>
        <taxon>Dothideomycetes</taxon>
        <taxon>Pleosporomycetidae</taxon>
        <taxon>Pleosporales</taxon>
        <taxon>Massarineae</taxon>
        <taxon>Massarinaceae</taxon>
        <taxon>Massarina</taxon>
    </lineage>
</organism>
<evidence type="ECO:0000256" key="1">
    <source>
        <dbReference type="SAM" id="MobiDB-lite"/>
    </source>
</evidence>
<gene>
    <name evidence="3" type="ORF">P280DRAFT_469358</name>
</gene>
<feature type="compositionally biased region" description="Pro residues" evidence="1">
    <location>
        <begin position="1311"/>
        <end position="1321"/>
    </location>
</feature>
<feature type="compositionally biased region" description="Basic and acidic residues" evidence="1">
    <location>
        <begin position="1375"/>
        <end position="1384"/>
    </location>
</feature>